<dbReference type="InterPro" id="IPR011330">
    <property type="entry name" value="Glyco_hydro/deAcase_b/a-brl"/>
</dbReference>
<dbReference type="Gene3D" id="3.20.20.370">
    <property type="entry name" value="Glycoside hydrolase/deacetylase"/>
    <property type="match status" value="1"/>
</dbReference>
<dbReference type="GO" id="GO:0005975">
    <property type="term" value="P:carbohydrate metabolic process"/>
    <property type="evidence" value="ECO:0007669"/>
    <property type="project" value="InterPro"/>
</dbReference>
<dbReference type="EMBL" id="LNQE01001889">
    <property type="protein sequence ID" value="KUG03197.1"/>
    <property type="molecule type" value="Genomic_DNA"/>
</dbReference>
<evidence type="ECO:0000256" key="1">
    <source>
        <dbReference type="ARBA" id="ARBA00022723"/>
    </source>
</evidence>
<keyword evidence="2" id="KW-0378">Hydrolase</keyword>
<name>A0A0W8E423_9ZZZZ</name>
<dbReference type="SUPFAM" id="SSF88713">
    <property type="entry name" value="Glycoside hydrolase/deacetylase"/>
    <property type="match status" value="1"/>
</dbReference>
<organism evidence="4">
    <name type="scientific">hydrocarbon metagenome</name>
    <dbReference type="NCBI Taxonomy" id="938273"/>
    <lineage>
        <taxon>unclassified sequences</taxon>
        <taxon>metagenomes</taxon>
        <taxon>ecological metagenomes</taxon>
    </lineage>
</organism>
<dbReference type="InterPro" id="IPR050248">
    <property type="entry name" value="Polysacc_deacetylase_ArnD"/>
</dbReference>
<feature type="domain" description="NodB homology" evidence="3">
    <location>
        <begin position="58"/>
        <end position="238"/>
    </location>
</feature>
<dbReference type="PROSITE" id="PS51677">
    <property type="entry name" value="NODB"/>
    <property type="match status" value="1"/>
</dbReference>
<dbReference type="CDD" id="cd10917">
    <property type="entry name" value="CE4_NodB_like_6s_7s"/>
    <property type="match status" value="1"/>
</dbReference>
<keyword evidence="1" id="KW-0479">Metal-binding</keyword>
<gene>
    <name evidence="4" type="ORF">ASZ90_019405</name>
</gene>
<reference evidence="4" key="1">
    <citation type="journal article" date="2015" name="Proc. Natl. Acad. Sci. U.S.A.">
        <title>Networks of energetic and metabolic interactions define dynamics in microbial communities.</title>
        <authorList>
            <person name="Embree M."/>
            <person name="Liu J.K."/>
            <person name="Al-Bassam M.M."/>
            <person name="Zengler K."/>
        </authorList>
    </citation>
    <scope>NUCLEOTIDE SEQUENCE</scope>
</reference>
<dbReference type="GO" id="GO:0016020">
    <property type="term" value="C:membrane"/>
    <property type="evidence" value="ECO:0007669"/>
    <property type="project" value="TreeGrafter"/>
</dbReference>
<dbReference type="InterPro" id="IPR002509">
    <property type="entry name" value="NODB_dom"/>
</dbReference>
<dbReference type="GO" id="GO:0046872">
    <property type="term" value="F:metal ion binding"/>
    <property type="evidence" value="ECO:0007669"/>
    <property type="project" value="UniProtKB-KW"/>
</dbReference>
<dbReference type="PANTHER" id="PTHR10587">
    <property type="entry name" value="GLYCOSYL TRANSFERASE-RELATED"/>
    <property type="match status" value="1"/>
</dbReference>
<proteinExistence type="predicted"/>
<comment type="caution">
    <text evidence="4">The sequence shown here is derived from an EMBL/GenBank/DDBJ whole genome shotgun (WGS) entry which is preliminary data.</text>
</comment>
<evidence type="ECO:0000256" key="2">
    <source>
        <dbReference type="ARBA" id="ARBA00022801"/>
    </source>
</evidence>
<accession>A0A0W8E423</accession>
<protein>
    <submittedName>
        <fullName evidence="4">Polysaccharide deacetylase family protein</fullName>
    </submittedName>
</protein>
<dbReference type="Pfam" id="PF01522">
    <property type="entry name" value="Polysacc_deac_1"/>
    <property type="match status" value="1"/>
</dbReference>
<dbReference type="PROSITE" id="PS51257">
    <property type="entry name" value="PROKAR_LIPOPROTEIN"/>
    <property type="match status" value="1"/>
</dbReference>
<evidence type="ECO:0000313" key="4">
    <source>
        <dbReference type="EMBL" id="KUG03197.1"/>
    </source>
</evidence>
<evidence type="ECO:0000259" key="3">
    <source>
        <dbReference type="PROSITE" id="PS51677"/>
    </source>
</evidence>
<dbReference type="AlphaFoldDB" id="A0A0W8E423"/>
<sequence>MKKNMYSFAILCLLFAAIPGIWNSGLSCNFSIIDNKLFVFSSRFNNRLFYHVDTRGDKLVALTFDDGPDPVYTPRALDILDQHQIKATFFVVGEQAEYYPDLLLQAVERGHEIENHTFTHPDLTRESYNQVVLEILKTQQVIENITKRSPVYFRPPKRLTNRQVTEMVEQQGLKTVLWTVGVESQESPTVQNMAERVINHARPGCIILAHDGRLDRSRTLEALPLIIEGYQQMGYRFVTLEELMQHQHEPEYTMVESII</sequence>
<dbReference type="PANTHER" id="PTHR10587:SF133">
    <property type="entry name" value="CHITIN DEACETYLASE 1-RELATED"/>
    <property type="match status" value="1"/>
</dbReference>
<dbReference type="GO" id="GO:0016810">
    <property type="term" value="F:hydrolase activity, acting on carbon-nitrogen (but not peptide) bonds"/>
    <property type="evidence" value="ECO:0007669"/>
    <property type="project" value="InterPro"/>
</dbReference>